<keyword evidence="5 7" id="KW-0443">Lipid metabolism</keyword>
<comment type="catalytic activity">
    <reaction evidence="7">
        <text>a 1-acyl-sn-glycero-3-phosphate + an acyl-CoA = a 1,2-diacyl-sn-glycero-3-phosphate + CoA</text>
        <dbReference type="Rhea" id="RHEA:19709"/>
        <dbReference type="ChEBI" id="CHEBI:57287"/>
        <dbReference type="ChEBI" id="CHEBI:57970"/>
        <dbReference type="ChEBI" id="CHEBI:58342"/>
        <dbReference type="ChEBI" id="CHEBI:58608"/>
        <dbReference type="EC" id="2.3.1.51"/>
    </reaction>
</comment>
<comment type="pathway">
    <text evidence="1">Lipid metabolism.</text>
</comment>
<dbReference type="AlphaFoldDB" id="A0A3P3QXN1"/>
<dbReference type="GO" id="GO:0003841">
    <property type="term" value="F:1-acylglycerol-3-phosphate O-acyltransferase activity"/>
    <property type="evidence" value="ECO:0007669"/>
    <property type="project" value="UniProtKB-UniRule"/>
</dbReference>
<reference evidence="10 11" key="1">
    <citation type="submission" date="2018-11" db="EMBL/GenBank/DDBJ databases">
        <title>Genome sequencing of Lachnoanaerobaculum sp. KCOM 2030 (= ChDC B114).</title>
        <authorList>
            <person name="Kook J.-K."/>
            <person name="Park S.-N."/>
            <person name="Lim Y.K."/>
        </authorList>
    </citation>
    <scope>NUCLEOTIDE SEQUENCE [LARGE SCALE GENOMIC DNA]</scope>
    <source>
        <strain evidence="10 11">KCOM 2030</strain>
    </source>
</reference>
<dbReference type="PANTHER" id="PTHR10434:SF64">
    <property type="entry name" value="1-ACYL-SN-GLYCEROL-3-PHOSPHATE ACYLTRANSFERASE-RELATED"/>
    <property type="match status" value="1"/>
</dbReference>
<evidence type="ECO:0000256" key="7">
    <source>
        <dbReference type="RuleBase" id="RU361267"/>
    </source>
</evidence>
<evidence type="ECO:0000313" key="10">
    <source>
        <dbReference type="EMBL" id="RRJ25895.1"/>
    </source>
</evidence>
<gene>
    <name evidence="10" type="ORF">EHV10_04960</name>
</gene>
<name>A0A3P3QXN1_9FIRM</name>
<dbReference type="PANTHER" id="PTHR10434">
    <property type="entry name" value="1-ACYL-SN-GLYCEROL-3-PHOSPHATE ACYLTRANSFERASE"/>
    <property type="match status" value="1"/>
</dbReference>
<feature type="transmembrane region" description="Helical" evidence="8">
    <location>
        <begin position="6"/>
        <end position="28"/>
    </location>
</feature>
<sequence length="250" mass="28544">MIRFILVALCLLLYLVLFIPTMLVLLIIKRFKPATSSTSSTIAQTMVRITFRLLLFLAGAKVEVRGRENIPKDGGVLFVSNHRSYFDILAGYAYTYKPLGFVAKYEMIKVPLLKQWMDLLNCLFLNRKDIKHGLKTILLGVEKVKSGISIWICPEGTRNLNDDVTNVKDFKEGSLKIAEKGKVPVIPVAIYGTYEIWEQHLPFMKKSNVIIEYGEPIIISELSDEEKKKLGAYARNKIVNMLENMVKEKR</sequence>
<dbReference type="OrthoDB" id="9803035at2"/>
<dbReference type="InterPro" id="IPR004552">
    <property type="entry name" value="AGP_acyltrans"/>
</dbReference>
<protein>
    <recommendedName>
        <fullName evidence="7">1-acyl-sn-glycerol-3-phosphate acyltransferase</fullName>
        <ecNumber evidence="7">2.3.1.51</ecNumber>
    </recommendedName>
</protein>
<accession>A0A3P3QXN1</accession>
<evidence type="ECO:0000256" key="8">
    <source>
        <dbReference type="SAM" id="Phobius"/>
    </source>
</evidence>
<keyword evidence="7" id="KW-0594">Phospholipid biosynthesis</keyword>
<dbReference type="Pfam" id="PF01553">
    <property type="entry name" value="Acyltransferase"/>
    <property type="match status" value="1"/>
</dbReference>
<evidence type="ECO:0000313" key="11">
    <source>
        <dbReference type="Proteomes" id="UP000272490"/>
    </source>
</evidence>
<keyword evidence="7" id="KW-1208">Phospholipid metabolism</keyword>
<keyword evidence="6 7" id="KW-0012">Acyltransferase</keyword>
<evidence type="ECO:0000256" key="3">
    <source>
        <dbReference type="ARBA" id="ARBA00022516"/>
    </source>
</evidence>
<keyword evidence="11" id="KW-1185">Reference proteome</keyword>
<feature type="domain" description="Phospholipid/glycerol acyltransferase" evidence="9">
    <location>
        <begin position="76"/>
        <end position="193"/>
    </location>
</feature>
<dbReference type="NCBIfam" id="TIGR00530">
    <property type="entry name" value="AGP_acyltrn"/>
    <property type="match status" value="1"/>
</dbReference>
<dbReference type="GO" id="GO:0016020">
    <property type="term" value="C:membrane"/>
    <property type="evidence" value="ECO:0007669"/>
    <property type="project" value="InterPro"/>
</dbReference>
<evidence type="ECO:0000256" key="2">
    <source>
        <dbReference type="ARBA" id="ARBA00008655"/>
    </source>
</evidence>
<evidence type="ECO:0000256" key="4">
    <source>
        <dbReference type="ARBA" id="ARBA00022679"/>
    </source>
</evidence>
<dbReference type="InterPro" id="IPR002123">
    <property type="entry name" value="Plipid/glycerol_acylTrfase"/>
</dbReference>
<dbReference type="EC" id="2.3.1.51" evidence="7"/>
<dbReference type="CDD" id="cd07989">
    <property type="entry name" value="LPLAT_AGPAT-like"/>
    <property type="match status" value="1"/>
</dbReference>
<keyword evidence="8" id="KW-0812">Transmembrane</keyword>
<comment type="domain">
    <text evidence="7">The HXXXXD motif is essential for acyltransferase activity and may constitute the binding site for the phosphate moiety of the glycerol-3-phosphate.</text>
</comment>
<dbReference type="EMBL" id="RRCO01000002">
    <property type="protein sequence ID" value="RRJ25895.1"/>
    <property type="molecule type" value="Genomic_DNA"/>
</dbReference>
<evidence type="ECO:0000256" key="5">
    <source>
        <dbReference type="ARBA" id="ARBA00023098"/>
    </source>
</evidence>
<keyword evidence="4 7" id="KW-0808">Transferase</keyword>
<dbReference type="Proteomes" id="UP000272490">
    <property type="component" value="Unassembled WGS sequence"/>
</dbReference>
<dbReference type="GO" id="GO:0006654">
    <property type="term" value="P:phosphatidic acid biosynthetic process"/>
    <property type="evidence" value="ECO:0007669"/>
    <property type="project" value="TreeGrafter"/>
</dbReference>
<dbReference type="SUPFAM" id="SSF69593">
    <property type="entry name" value="Glycerol-3-phosphate (1)-acyltransferase"/>
    <property type="match status" value="1"/>
</dbReference>
<organism evidence="10 11">
    <name type="scientific">Lachnoanaerobaculum gingivalis</name>
    <dbReference type="NCBI Taxonomy" id="2490855"/>
    <lineage>
        <taxon>Bacteria</taxon>
        <taxon>Bacillati</taxon>
        <taxon>Bacillota</taxon>
        <taxon>Clostridia</taxon>
        <taxon>Lachnospirales</taxon>
        <taxon>Lachnospiraceae</taxon>
        <taxon>Lachnoanaerobaculum</taxon>
    </lineage>
</organism>
<dbReference type="RefSeq" id="WP_128673709.1">
    <property type="nucleotide sequence ID" value="NZ_CAUQHB010000073.1"/>
</dbReference>
<dbReference type="SMART" id="SM00563">
    <property type="entry name" value="PlsC"/>
    <property type="match status" value="1"/>
</dbReference>
<keyword evidence="8" id="KW-1133">Transmembrane helix</keyword>
<comment type="similarity">
    <text evidence="2 7">Belongs to the 1-acyl-sn-glycerol-3-phosphate acyltransferase family.</text>
</comment>
<evidence type="ECO:0000259" key="9">
    <source>
        <dbReference type="SMART" id="SM00563"/>
    </source>
</evidence>
<keyword evidence="3 7" id="KW-0444">Lipid biosynthesis</keyword>
<evidence type="ECO:0000256" key="6">
    <source>
        <dbReference type="ARBA" id="ARBA00023315"/>
    </source>
</evidence>
<comment type="caution">
    <text evidence="10">The sequence shown here is derived from an EMBL/GenBank/DDBJ whole genome shotgun (WGS) entry which is preliminary data.</text>
</comment>
<evidence type="ECO:0000256" key="1">
    <source>
        <dbReference type="ARBA" id="ARBA00005189"/>
    </source>
</evidence>
<proteinExistence type="inferred from homology"/>
<keyword evidence="8" id="KW-0472">Membrane</keyword>